<keyword evidence="2" id="KW-1185">Reference proteome</keyword>
<dbReference type="GO" id="GO:0005634">
    <property type="term" value="C:nucleus"/>
    <property type="evidence" value="ECO:0007669"/>
    <property type="project" value="TreeGrafter"/>
</dbReference>
<proteinExistence type="predicted"/>
<protein>
    <recommendedName>
        <fullName evidence="3">Histone-lysine N-methyltransferase SETMAR</fullName>
    </recommendedName>
</protein>
<dbReference type="GO" id="GO:0044774">
    <property type="term" value="P:mitotic DNA integrity checkpoint signaling"/>
    <property type="evidence" value="ECO:0007669"/>
    <property type="project" value="TreeGrafter"/>
</dbReference>
<dbReference type="OrthoDB" id="6137736at2759"/>
<organism evidence="1 2">
    <name type="scientific">Teladorsagia circumcincta</name>
    <name type="common">Brown stomach worm</name>
    <name type="synonym">Ostertagia circumcincta</name>
    <dbReference type="NCBI Taxonomy" id="45464"/>
    <lineage>
        <taxon>Eukaryota</taxon>
        <taxon>Metazoa</taxon>
        <taxon>Ecdysozoa</taxon>
        <taxon>Nematoda</taxon>
        <taxon>Chromadorea</taxon>
        <taxon>Rhabditida</taxon>
        <taxon>Rhabditina</taxon>
        <taxon>Rhabditomorpha</taxon>
        <taxon>Strongyloidea</taxon>
        <taxon>Trichostrongylidae</taxon>
        <taxon>Teladorsagia</taxon>
    </lineage>
</organism>
<dbReference type="Gene3D" id="3.30.420.10">
    <property type="entry name" value="Ribonuclease H-like superfamily/Ribonuclease H"/>
    <property type="match status" value="1"/>
</dbReference>
<dbReference type="GO" id="GO:0000014">
    <property type="term" value="F:single-stranded DNA endodeoxyribonuclease activity"/>
    <property type="evidence" value="ECO:0007669"/>
    <property type="project" value="TreeGrafter"/>
</dbReference>
<reference evidence="1 2" key="1">
    <citation type="submission" date="2015-09" db="EMBL/GenBank/DDBJ databases">
        <title>Draft genome of the parasitic nematode Teladorsagia circumcincta isolate WARC Sus (inbred).</title>
        <authorList>
            <person name="Mitreva M."/>
        </authorList>
    </citation>
    <scope>NUCLEOTIDE SEQUENCE [LARGE SCALE GENOMIC DNA]</scope>
    <source>
        <strain evidence="1 2">S</strain>
    </source>
</reference>
<dbReference type="GO" id="GO:0044547">
    <property type="term" value="F:DNA topoisomerase binding"/>
    <property type="evidence" value="ECO:0007669"/>
    <property type="project" value="TreeGrafter"/>
</dbReference>
<accession>A0A2G9V138</accession>
<dbReference type="GO" id="GO:0042800">
    <property type="term" value="F:histone H3K4 methyltransferase activity"/>
    <property type="evidence" value="ECO:0007669"/>
    <property type="project" value="TreeGrafter"/>
</dbReference>
<dbReference type="GO" id="GO:0031297">
    <property type="term" value="P:replication fork processing"/>
    <property type="evidence" value="ECO:0007669"/>
    <property type="project" value="TreeGrafter"/>
</dbReference>
<dbReference type="InterPro" id="IPR036397">
    <property type="entry name" value="RNaseH_sf"/>
</dbReference>
<evidence type="ECO:0008006" key="3">
    <source>
        <dbReference type="Google" id="ProtNLM"/>
    </source>
</evidence>
<dbReference type="AlphaFoldDB" id="A0A2G9V138"/>
<gene>
    <name evidence="1" type="ORF">TELCIR_01737</name>
</gene>
<dbReference type="PANTHER" id="PTHR46060:SF2">
    <property type="entry name" value="HISTONE-LYSINE N-METHYLTRANSFERASE SETMAR"/>
    <property type="match status" value="1"/>
</dbReference>
<dbReference type="GO" id="GO:0006303">
    <property type="term" value="P:double-strand break repair via nonhomologous end joining"/>
    <property type="evidence" value="ECO:0007669"/>
    <property type="project" value="TreeGrafter"/>
</dbReference>
<dbReference type="InterPro" id="IPR052709">
    <property type="entry name" value="Transposase-MT_Hybrid"/>
</dbReference>
<evidence type="ECO:0000313" key="1">
    <source>
        <dbReference type="EMBL" id="PIO76193.1"/>
    </source>
</evidence>
<sequence length="190" mass="21684">MTARAGSLSSSSVGLPEIAGLVEAHTEHQSQWRRDVCNCNHPHKQGEFTVEDRQRSGRLSSVENDQIKMLIETNRHITTREIGEKLDVLKPTIHEHLMELGFVKRLDVWVPHKLSERNLMDRVSVCGSLLKQNENEPFLKRMVTGTRSGSCTTTWSGYDRGAILVDGHRKWSRRANGQEDKEGEDRITWV</sequence>
<dbReference type="GO" id="GO:0003690">
    <property type="term" value="F:double-stranded DNA binding"/>
    <property type="evidence" value="ECO:0007669"/>
    <property type="project" value="TreeGrafter"/>
</dbReference>
<dbReference type="GO" id="GO:0000793">
    <property type="term" value="C:condensed chromosome"/>
    <property type="evidence" value="ECO:0007669"/>
    <property type="project" value="TreeGrafter"/>
</dbReference>
<dbReference type="PANTHER" id="PTHR46060">
    <property type="entry name" value="MARINER MOS1 TRANSPOSASE-LIKE PROTEIN"/>
    <property type="match status" value="1"/>
</dbReference>
<dbReference type="GO" id="GO:0035861">
    <property type="term" value="C:site of double-strand break"/>
    <property type="evidence" value="ECO:0007669"/>
    <property type="project" value="TreeGrafter"/>
</dbReference>
<dbReference type="EMBL" id="KZ345071">
    <property type="protein sequence ID" value="PIO76193.1"/>
    <property type="molecule type" value="Genomic_DNA"/>
</dbReference>
<dbReference type="GO" id="GO:0015074">
    <property type="term" value="P:DNA integration"/>
    <property type="evidence" value="ECO:0007669"/>
    <property type="project" value="TreeGrafter"/>
</dbReference>
<evidence type="ECO:0000313" key="2">
    <source>
        <dbReference type="Proteomes" id="UP000230423"/>
    </source>
</evidence>
<dbReference type="GO" id="GO:0003697">
    <property type="term" value="F:single-stranded DNA binding"/>
    <property type="evidence" value="ECO:0007669"/>
    <property type="project" value="TreeGrafter"/>
</dbReference>
<dbReference type="GO" id="GO:0046975">
    <property type="term" value="F:histone H3K36 methyltransferase activity"/>
    <property type="evidence" value="ECO:0007669"/>
    <property type="project" value="TreeGrafter"/>
</dbReference>
<name>A0A2G9V138_TELCI</name>
<dbReference type="Proteomes" id="UP000230423">
    <property type="component" value="Unassembled WGS sequence"/>
</dbReference>
<dbReference type="GO" id="GO:0000729">
    <property type="term" value="P:DNA double-strand break processing"/>
    <property type="evidence" value="ECO:0007669"/>
    <property type="project" value="TreeGrafter"/>
</dbReference>